<gene>
    <name evidence="4" type="ORF">GSCOC_T00009825001</name>
</gene>
<feature type="domain" description="Cystatin" evidence="3">
    <location>
        <begin position="73"/>
        <end position="127"/>
    </location>
</feature>
<dbReference type="GO" id="GO:0004869">
    <property type="term" value="F:cysteine-type endopeptidase inhibitor activity"/>
    <property type="evidence" value="ECO:0007669"/>
    <property type="project" value="UniProtKB-KW"/>
</dbReference>
<accession>A0A068VKZ1</accession>
<dbReference type="Gramene" id="CDP21244">
    <property type="protein sequence ID" value="CDP21244"/>
    <property type="gene ID" value="GSCOC_T00009825001"/>
</dbReference>
<evidence type="ECO:0000313" key="4">
    <source>
        <dbReference type="EMBL" id="CDP21244.1"/>
    </source>
</evidence>
<dbReference type="InterPro" id="IPR000010">
    <property type="entry name" value="Cystatin_dom"/>
</dbReference>
<sequence>MTEVVANYNINVNEFAANMAVEGFQSAEVEAIMKAVGENKTWNAIEGLSDTNANLQGLCGTTTAQNVDKAVPRDVQEMAEFAVAEYNRRAGTKLVLIKVLRYVKRVVVFGTFYGLHMLTQDDKGTYKDQALALKFKNGKKVLVWYKHNEN</sequence>
<evidence type="ECO:0000259" key="3">
    <source>
        <dbReference type="Pfam" id="PF16845"/>
    </source>
</evidence>
<keyword evidence="5" id="KW-1185">Reference proteome</keyword>
<dbReference type="AlphaFoldDB" id="A0A068VKZ1"/>
<evidence type="ECO:0000256" key="1">
    <source>
        <dbReference type="ARBA" id="ARBA00022690"/>
    </source>
</evidence>
<dbReference type="InterPro" id="IPR046350">
    <property type="entry name" value="Cystatin_sf"/>
</dbReference>
<dbReference type="Pfam" id="PF16845">
    <property type="entry name" value="SQAPI"/>
    <property type="match status" value="1"/>
</dbReference>
<dbReference type="Proteomes" id="UP000295252">
    <property type="component" value="Unassembled WGS sequence"/>
</dbReference>
<dbReference type="PhylomeDB" id="A0A068VKZ1"/>
<protein>
    <submittedName>
        <fullName evidence="4">DH200=94 genomic scaffold, scaffold_2958</fullName>
    </submittedName>
</protein>
<organism evidence="4 5">
    <name type="scientific">Coffea canephora</name>
    <name type="common">Robusta coffee</name>
    <dbReference type="NCBI Taxonomy" id="49390"/>
    <lineage>
        <taxon>Eukaryota</taxon>
        <taxon>Viridiplantae</taxon>
        <taxon>Streptophyta</taxon>
        <taxon>Embryophyta</taxon>
        <taxon>Tracheophyta</taxon>
        <taxon>Spermatophyta</taxon>
        <taxon>Magnoliopsida</taxon>
        <taxon>eudicotyledons</taxon>
        <taxon>Gunneridae</taxon>
        <taxon>Pentapetalae</taxon>
        <taxon>asterids</taxon>
        <taxon>lamiids</taxon>
        <taxon>Gentianales</taxon>
        <taxon>Rubiaceae</taxon>
        <taxon>Ixoroideae</taxon>
        <taxon>Gardenieae complex</taxon>
        <taxon>Bertiereae - Coffeeae clade</taxon>
        <taxon>Coffeeae</taxon>
        <taxon>Coffea</taxon>
    </lineage>
</organism>
<keyword evidence="1" id="KW-0646">Protease inhibitor</keyword>
<dbReference type="InParanoid" id="A0A068VKZ1"/>
<keyword evidence="2" id="KW-0789">Thiol protease inhibitor</keyword>
<dbReference type="EMBL" id="HG742042">
    <property type="protein sequence ID" value="CDP21244.1"/>
    <property type="molecule type" value="Genomic_DNA"/>
</dbReference>
<name>A0A068VKZ1_COFCA</name>
<reference evidence="5" key="1">
    <citation type="journal article" date="2014" name="Science">
        <title>The coffee genome provides insight into the convergent evolution of caffeine biosynthesis.</title>
        <authorList>
            <person name="Denoeud F."/>
            <person name="Carretero-Paulet L."/>
            <person name="Dereeper A."/>
            <person name="Droc G."/>
            <person name="Guyot R."/>
            <person name="Pietrella M."/>
            <person name="Zheng C."/>
            <person name="Alberti A."/>
            <person name="Anthony F."/>
            <person name="Aprea G."/>
            <person name="Aury J.M."/>
            <person name="Bento P."/>
            <person name="Bernard M."/>
            <person name="Bocs S."/>
            <person name="Campa C."/>
            <person name="Cenci A."/>
            <person name="Combes M.C."/>
            <person name="Crouzillat D."/>
            <person name="Da Silva C."/>
            <person name="Daddiego L."/>
            <person name="De Bellis F."/>
            <person name="Dussert S."/>
            <person name="Garsmeur O."/>
            <person name="Gayraud T."/>
            <person name="Guignon V."/>
            <person name="Jahn K."/>
            <person name="Jamilloux V."/>
            <person name="Joet T."/>
            <person name="Labadie K."/>
            <person name="Lan T."/>
            <person name="Leclercq J."/>
            <person name="Lepelley M."/>
            <person name="Leroy T."/>
            <person name="Li L.T."/>
            <person name="Librado P."/>
            <person name="Lopez L."/>
            <person name="Munoz A."/>
            <person name="Noel B."/>
            <person name="Pallavicini A."/>
            <person name="Perrotta G."/>
            <person name="Poncet V."/>
            <person name="Pot D."/>
            <person name="Priyono X."/>
            <person name="Rigoreau M."/>
            <person name="Rouard M."/>
            <person name="Rozas J."/>
            <person name="Tranchant-Dubreuil C."/>
            <person name="VanBuren R."/>
            <person name="Zhang Q."/>
            <person name="Andrade A.C."/>
            <person name="Argout X."/>
            <person name="Bertrand B."/>
            <person name="de Kochko A."/>
            <person name="Graziosi G."/>
            <person name="Henry R.J."/>
            <person name="Jayarama X."/>
            <person name="Ming R."/>
            <person name="Nagai C."/>
            <person name="Rounsley S."/>
            <person name="Sankoff D."/>
            <person name="Giuliano G."/>
            <person name="Albert V.A."/>
            <person name="Wincker P."/>
            <person name="Lashermes P."/>
        </authorList>
    </citation>
    <scope>NUCLEOTIDE SEQUENCE [LARGE SCALE GENOMIC DNA]</scope>
    <source>
        <strain evidence="5">cv. DH200-94</strain>
    </source>
</reference>
<dbReference type="SUPFAM" id="SSF54403">
    <property type="entry name" value="Cystatin/monellin"/>
    <property type="match status" value="1"/>
</dbReference>
<proteinExistence type="predicted"/>
<evidence type="ECO:0000313" key="5">
    <source>
        <dbReference type="Proteomes" id="UP000295252"/>
    </source>
</evidence>
<evidence type="ECO:0000256" key="2">
    <source>
        <dbReference type="ARBA" id="ARBA00022704"/>
    </source>
</evidence>
<dbReference type="Gene3D" id="3.10.450.10">
    <property type="match status" value="1"/>
</dbReference>